<dbReference type="AlphaFoldDB" id="A0A1U8M6B1"/>
<protein>
    <submittedName>
        <fullName evidence="5">RING-H2 finger protein ATL66</fullName>
    </submittedName>
</protein>
<sequence length="165" mass="18762">MEPPISMIIAIPVGVMLAIPIIIIILIFMVFLVWSCLYFTVVFILMLLHCFCRDIDEDIENRLPRYVAAVDHAMRSRSTLLDEVPRPITVGTVVKYKIEGEIESCHADCVICLEVFKDGDTCRVLPNCKHMYHQLCIDKWLVKDEVCPLCRGSVYTLELASSPTT</sequence>
<keyword evidence="1" id="KW-0863">Zinc-finger</keyword>
<evidence type="ECO:0000259" key="3">
    <source>
        <dbReference type="PROSITE" id="PS50089"/>
    </source>
</evidence>
<dbReference type="Proteomes" id="UP000818029">
    <property type="component" value="Chromosome D08"/>
</dbReference>
<feature type="domain" description="RING-type" evidence="3">
    <location>
        <begin position="109"/>
        <end position="151"/>
    </location>
</feature>
<dbReference type="PANTHER" id="PTHR45676:SF178">
    <property type="entry name" value="RING-TYPE E3 UBIQUITIN TRANSFERASE"/>
    <property type="match status" value="1"/>
</dbReference>
<dbReference type="InterPro" id="IPR001841">
    <property type="entry name" value="Znf_RING"/>
</dbReference>
<accession>A0A1U8M6B1</accession>
<keyword evidence="1" id="KW-0862">Zinc</keyword>
<dbReference type="PANTHER" id="PTHR45676">
    <property type="entry name" value="RING-H2 FINGER PROTEIN ATL51-RELATED"/>
    <property type="match status" value="1"/>
</dbReference>
<dbReference type="STRING" id="3635.A0A1U8M6B1"/>
<dbReference type="PROSITE" id="PS50089">
    <property type="entry name" value="ZF_RING_2"/>
    <property type="match status" value="1"/>
</dbReference>
<dbReference type="InterPro" id="IPR013083">
    <property type="entry name" value="Znf_RING/FYVE/PHD"/>
</dbReference>
<dbReference type="SUPFAM" id="SSF57850">
    <property type="entry name" value="RING/U-box"/>
    <property type="match status" value="1"/>
</dbReference>
<dbReference type="UniPathway" id="UPA00143"/>
<proteinExistence type="predicted"/>
<evidence type="ECO:0000256" key="2">
    <source>
        <dbReference type="SAM" id="Phobius"/>
    </source>
</evidence>
<dbReference type="PaxDb" id="3635-A0A1U8M6B1"/>
<feature type="transmembrane region" description="Helical" evidence="2">
    <location>
        <begin position="7"/>
        <end position="31"/>
    </location>
</feature>
<dbReference type="SMART" id="SM00184">
    <property type="entry name" value="RING"/>
    <property type="match status" value="1"/>
</dbReference>
<dbReference type="RefSeq" id="XP_016722300.1">
    <property type="nucleotide sequence ID" value="XM_016866811.1"/>
</dbReference>
<evidence type="ECO:0000313" key="5">
    <source>
        <dbReference type="RefSeq" id="XP_016722300.1"/>
    </source>
</evidence>
<reference evidence="4" key="1">
    <citation type="journal article" date="2020" name="Nat. Genet.">
        <title>Genomic diversifications of five Gossypium allopolyploid species and their impact on cotton improvement.</title>
        <authorList>
            <person name="Chen Z.J."/>
            <person name="Sreedasyam A."/>
            <person name="Ando A."/>
            <person name="Song Q."/>
            <person name="De Santiago L.M."/>
            <person name="Hulse-Kemp A.M."/>
            <person name="Ding M."/>
            <person name="Ye W."/>
            <person name="Kirkbride R.C."/>
            <person name="Jenkins J."/>
            <person name="Plott C."/>
            <person name="Lovell J."/>
            <person name="Lin Y.M."/>
            <person name="Vaughn R."/>
            <person name="Liu B."/>
            <person name="Simpson S."/>
            <person name="Scheffler B.E."/>
            <person name="Wen L."/>
            <person name="Saski C.A."/>
            <person name="Grover C.E."/>
            <person name="Hu G."/>
            <person name="Conover J.L."/>
            <person name="Carlson J.W."/>
            <person name="Shu S."/>
            <person name="Boston L.B."/>
            <person name="Williams M."/>
            <person name="Peterson D.G."/>
            <person name="McGee K."/>
            <person name="Jones D.C."/>
            <person name="Wendel J.F."/>
            <person name="Stelly D.M."/>
            <person name="Grimwood J."/>
            <person name="Schmutz J."/>
        </authorList>
    </citation>
    <scope>NUCLEOTIDE SEQUENCE [LARGE SCALE GENOMIC DNA]</scope>
    <source>
        <strain evidence="4">cv. TM-1</strain>
    </source>
</reference>
<keyword evidence="2" id="KW-0472">Membrane</keyword>
<organism evidence="4 5">
    <name type="scientific">Gossypium hirsutum</name>
    <name type="common">Upland cotton</name>
    <name type="synonym">Gossypium mexicanum</name>
    <dbReference type="NCBI Taxonomy" id="3635"/>
    <lineage>
        <taxon>Eukaryota</taxon>
        <taxon>Viridiplantae</taxon>
        <taxon>Streptophyta</taxon>
        <taxon>Embryophyta</taxon>
        <taxon>Tracheophyta</taxon>
        <taxon>Spermatophyta</taxon>
        <taxon>Magnoliopsida</taxon>
        <taxon>eudicotyledons</taxon>
        <taxon>Gunneridae</taxon>
        <taxon>Pentapetalae</taxon>
        <taxon>rosids</taxon>
        <taxon>malvids</taxon>
        <taxon>Malvales</taxon>
        <taxon>Malvaceae</taxon>
        <taxon>Malvoideae</taxon>
        <taxon>Gossypium</taxon>
    </lineage>
</organism>
<dbReference type="OrthoDB" id="852142at2759"/>
<dbReference type="Gene3D" id="3.30.40.10">
    <property type="entry name" value="Zinc/RING finger domain, C3HC4 (zinc finger)"/>
    <property type="match status" value="1"/>
</dbReference>
<keyword evidence="2" id="KW-1133">Transmembrane helix</keyword>
<dbReference type="GeneID" id="107934388"/>
<dbReference type="Pfam" id="PF13639">
    <property type="entry name" value="zf-RING_2"/>
    <property type="match status" value="1"/>
</dbReference>
<dbReference type="GO" id="GO:0008270">
    <property type="term" value="F:zinc ion binding"/>
    <property type="evidence" value="ECO:0007669"/>
    <property type="project" value="UniProtKB-KW"/>
</dbReference>
<dbReference type="KEGG" id="ghi:107934388"/>
<keyword evidence="1" id="KW-0479">Metal-binding</keyword>
<evidence type="ECO:0000256" key="1">
    <source>
        <dbReference type="PROSITE-ProRule" id="PRU00175"/>
    </source>
</evidence>
<keyword evidence="4" id="KW-1185">Reference proteome</keyword>
<reference evidence="5" key="2">
    <citation type="submission" date="2025-08" db="UniProtKB">
        <authorList>
            <consortium name="RefSeq"/>
        </authorList>
    </citation>
    <scope>IDENTIFICATION</scope>
</reference>
<keyword evidence="2" id="KW-0812">Transmembrane</keyword>
<dbReference type="SMR" id="A0A1U8M6B1"/>
<evidence type="ECO:0000313" key="4">
    <source>
        <dbReference type="Proteomes" id="UP000818029"/>
    </source>
</evidence>
<gene>
    <name evidence="5" type="primary">LOC107934388</name>
</gene>
<dbReference type="GO" id="GO:0016567">
    <property type="term" value="P:protein ubiquitination"/>
    <property type="evidence" value="ECO:0000318"/>
    <property type="project" value="GO_Central"/>
</dbReference>
<feature type="transmembrane region" description="Helical" evidence="2">
    <location>
        <begin position="37"/>
        <end position="55"/>
    </location>
</feature>
<name>A0A1U8M6B1_GOSHI</name>